<dbReference type="Proteomes" id="UP001596957">
    <property type="component" value="Unassembled WGS sequence"/>
</dbReference>
<evidence type="ECO:0000313" key="5">
    <source>
        <dbReference type="Proteomes" id="UP001596957"/>
    </source>
</evidence>
<dbReference type="PROSITE" id="PS51668">
    <property type="entry name" value="TSAA_2"/>
    <property type="match status" value="1"/>
</dbReference>
<dbReference type="InterPro" id="IPR040372">
    <property type="entry name" value="YaeB-like"/>
</dbReference>
<evidence type="ECO:0000259" key="3">
    <source>
        <dbReference type="PROSITE" id="PS51668"/>
    </source>
</evidence>
<keyword evidence="5" id="KW-1185">Reference proteome</keyword>
<reference evidence="5" key="1">
    <citation type="journal article" date="2019" name="Int. J. Syst. Evol. Microbiol.">
        <title>The Global Catalogue of Microorganisms (GCM) 10K type strain sequencing project: providing services to taxonomists for standard genome sequencing and annotation.</title>
        <authorList>
            <consortium name="The Broad Institute Genomics Platform"/>
            <consortium name="The Broad Institute Genome Sequencing Center for Infectious Disease"/>
            <person name="Wu L."/>
            <person name="Ma J."/>
        </authorList>
    </citation>
    <scope>NUCLEOTIDE SEQUENCE [LARGE SCALE GENOMIC DNA]</scope>
    <source>
        <strain evidence="5">CGMCC 4.7198</strain>
    </source>
</reference>
<evidence type="ECO:0000313" key="4">
    <source>
        <dbReference type="EMBL" id="MFD0287190.1"/>
    </source>
</evidence>
<gene>
    <name evidence="4" type="ORF">ACFQZP_37035</name>
</gene>
<dbReference type="InterPro" id="IPR036414">
    <property type="entry name" value="YaeB_N_sf"/>
</dbReference>
<dbReference type="SUPFAM" id="SSF118196">
    <property type="entry name" value="YaeB-like"/>
    <property type="match status" value="1"/>
</dbReference>
<accession>A0ABW2VV61</accession>
<dbReference type="CDD" id="cd09281">
    <property type="entry name" value="UPF0066"/>
    <property type="match status" value="1"/>
</dbReference>
<dbReference type="GO" id="GO:0008168">
    <property type="term" value="F:methyltransferase activity"/>
    <property type="evidence" value="ECO:0007669"/>
    <property type="project" value="UniProtKB-KW"/>
</dbReference>
<protein>
    <submittedName>
        <fullName evidence="4">SAM-dependent methyltransferase</fullName>
    </submittedName>
</protein>
<evidence type="ECO:0000256" key="2">
    <source>
        <dbReference type="ARBA" id="ARBA00033753"/>
    </source>
</evidence>
<sequence>MEVLVHSRPIARVLGGRAEVREGGWAGEEAVIRLDGSLFGPEALFGLDGFSHLEVVFFFDQVDSQEIDTGARPLPGGGGGTMVGIFAQRSRRRPNRLGVSRCQIAAVAGLDVHVRGLDAVAGTPVLDLKPYVREFGPRGDIRQPQWASDLMHNYY</sequence>
<dbReference type="Gene3D" id="2.40.30.70">
    <property type="entry name" value="YaeB-like"/>
    <property type="match status" value="1"/>
</dbReference>
<dbReference type="PANTHER" id="PTHR12818:SF0">
    <property type="entry name" value="TRNA (ADENINE(37)-N6)-METHYLTRANSFERASE"/>
    <property type="match status" value="1"/>
</dbReference>
<dbReference type="InterPro" id="IPR023370">
    <property type="entry name" value="TrmO-like_N"/>
</dbReference>
<keyword evidence="4" id="KW-0489">Methyltransferase</keyword>
<evidence type="ECO:0000256" key="1">
    <source>
        <dbReference type="ARBA" id="ARBA00022691"/>
    </source>
</evidence>
<organism evidence="4 5">
    <name type="scientific">Streptomyces lutosisoli</name>
    <dbReference type="NCBI Taxonomy" id="2665721"/>
    <lineage>
        <taxon>Bacteria</taxon>
        <taxon>Bacillati</taxon>
        <taxon>Actinomycetota</taxon>
        <taxon>Actinomycetes</taxon>
        <taxon>Kitasatosporales</taxon>
        <taxon>Streptomycetaceae</taxon>
        <taxon>Streptomyces</taxon>
    </lineage>
</organism>
<comment type="similarity">
    <text evidence="2">Belongs to the tRNA methyltransferase O family.</text>
</comment>
<comment type="caution">
    <text evidence="4">The sequence shown here is derived from an EMBL/GenBank/DDBJ whole genome shotgun (WGS) entry which is preliminary data.</text>
</comment>
<dbReference type="Pfam" id="PF01980">
    <property type="entry name" value="TrmO_N"/>
    <property type="match status" value="1"/>
</dbReference>
<dbReference type="InterPro" id="IPR036413">
    <property type="entry name" value="YaeB-like_sf"/>
</dbReference>
<proteinExistence type="inferred from homology"/>
<dbReference type="EMBL" id="JBHTEC010000001">
    <property type="protein sequence ID" value="MFD0287190.1"/>
    <property type="molecule type" value="Genomic_DNA"/>
</dbReference>
<dbReference type="GO" id="GO:0032259">
    <property type="term" value="P:methylation"/>
    <property type="evidence" value="ECO:0007669"/>
    <property type="project" value="UniProtKB-KW"/>
</dbReference>
<name>A0ABW2VV61_9ACTN</name>
<keyword evidence="4" id="KW-0808">Transferase</keyword>
<dbReference type="PANTHER" id="PTHR12818">
    <property type="entry name" value="TRNA (ADENINE(37)-N6)-METHYLTRANSFERASE"/>
    <property type="match status" value="1"/>
</dbReference>
<keyword evidence="1" id="KW-0949">S-adenosyl-L-methionine</keyword>
<feature type="domain" description="TsaA-like" evidence="3">
    <location>
        <begin position="7"/>
        <end position="140"/>
    </location>
</feature>
<dbReference type="RefSeq" id="WP_381252127.1">
    <property type="nucleotide sequence ID" value="NZ_JBHTBI010000007.1"/>
</dbReference>